<accession>A0ABV9YWS4</accession>
<dbReference type="Gene3D" id="2.40.30.170">
    <property type="match status" value="1"/>
</dbReference>
<dbReference type="Gene3D" id="2.40.420.20">
    <property type="match status" value="1"/>
</dbReference>
<evidence type="ECO:0000259" key="4">
    <source>
        <dbReference type="Pfam" id="PF25917"/>
    </source>
</evidence>
<dbReference type="PROSITE" id="PS51318">
    <property type="entry name" value="TAT"/>
    <property type="match status" value="1"/>
</dbReference>
<dbReference type="Pfam" id="PF25967">
    <property type="entry name" value="RND-MFP_C"/>
    <property type="match status" value="1"/>
</dbReference>
<evidence type="ECO:0000259" key="5">
    <source>
        <dbReference type="Pfam" id="PF25944"/>
    </source>
</evidence>
<comment type="caution">
    <text evidence="7">The sequence shown here is derived from an EMBL/GenBank/DDBJ whole genome shotgun (WGS) entry which is preliminary data.</text>
</comment>
<reference evidence="8" key="1">
    <citation type="journal article" date="2019" name="Int. J. Syst. Evol. Microbiol.">
        <title>The Global Catalogue of Microorganisms (GCM) 10K type strain sequencing project: providing services to taxonomists for standard genome sequencing and annotation.</title>
        <authorList>
            <consortium name="The Broad Institute Genomics Platform"/>
            <consortium name="The Broad Institute Genome Sequencing Center for Infectious Disease"/>
            <person name="Wu L."/>
            <person name="Ma J."/>
        </authorList>
    </citation>
    <scope>NUCLEOTIDE SEQUENCE [LARGE SCALE GENOMIC DNA]</scope>
    <source>
        <strain evidence="8">CGMCC 1.16444</strain>
    </source>
</reference>
<dbReference type="InterPro" id="IPR058624">
    <property type="entry name" value="MdtA-like_HH"/>
</dbReference>
<dbReference type="Gene3D" id="2.40.50.100">
    <property type="match status" value="1"/>
</dbReference>
<dbReference type="NCBIfam" id="TIGR01730">
    <property type="entry name" value="RND_mfp"/>
    <property type="match status" value="1"/>
</dbReference>
<feature type="domain" description="Multidrug resistance protein MdtA-like alpha-helical hairpin" evidence="3">
    <location>
        <begin position="119"/>
        <end position="186"/>
    </location>
</feature>
<proteinExistence type="inferred from homology"/>
<sequence>MEDNSSNRRRRLLSLATVSVLALSGVGGVFAVTEHNARASDPAPVAVPAVPVSVAAVEQKETASWDEFSGRLEAVERVEVRSRVSGAVLAAHFKEGALVKQGDLLITIDPDPYEAEVARQKAAVSAAEARVDLTRSEFERGKHLVETRFLSQSDLDQRTNNYNEAQANVLAAQAALKTAQLNLDYTQVRAPVSGRVGKIEVTQGNLVAAGPGAPVLTTLVSVDPIYVQFNADEGLVGDALSSIPADQSGVRDLSRIPVEITTATTGDYRTRGTLQFVDNQVNVGTGTVRMRAVFDNPDGRLMAGQFARVRLGQAKAEEAIAITERAIGTDQDKKFVMVVGQDNKAAYREIKIGKAVEGLRLVTAGLNPGERIVVNGLQRVRPGALVEPQQVSMDGRSALKETDKTSTFAER</sequence>
<dbReference type="Gene3D" id="1.10.287.470">
    <property type="entry name" value="Helix hairpin bin"/>
    <property type="match status" value="1"/>
</dbReference>
<feature type="domain" description="Multidrug resistance protein MdtA-like C-terminal permuted SH3" evidence="6">
    <location>
        <begin position="319"/>
        <end position="379"/>
    </location>
</feature>
<name>A0ABV9YWS4_9HYPH</name>
<keyword evidence="8" id="KW-1185">Reference proteome</keyword>
<gene>
    <name evidence="7" type="ORF">ACFPFW_03520</name>
</gene>
<dbReference type="Pfam" id="PF25876">
    <property type="entry name" value="HH_MFP_RND"/>
    <property type="match status" value="1"/>
</dbReference>
<dbReference type="InterPro" id="IPR006311">
    <property type="entry name" value="TAT_signal"/>
</dbReference>
<evidence type="ECO:0000256" key="2">
    <source>
        <dbReference type="ARBA" id="ARBA00009477"/>
    </source>
</evidence>
<dbReference type="InterPro" id="IPR058625">
    <property type="entry name" value="MdtA-like_BSH"/>
</dbReference>
<dbReference type="SUPFAM" id="SSF111369">
    <property type="entry name" value="HlyD-like secretion proteins"/>
    <property type="match status" value="1"/>
</dbReference>
<dbReference type="PANTHER" id="PTHR30158">
    <property type="entry name" value="ACRA/E-RELATED COMPONENT OF DRUG EFFLUX TRANSPORTER"/>
    <property type="match status" value="1"/>
</dbReference>
<dbReference type="InterPro" id="IPR058626">
    <property type="entry name" value="MdtA-like_b-barrel"/>
</dbReference>
<dbReference type="RefSeq" id="WP_114957478.1">
    <property type="nucleotide sequence ID" value="NZ_JBHSJF010000003.1"/>
</dbReference>
<dbReference type="InterPro" id="IPR058627">
    <property type="entry name" value="MdtA-like_C"/>
</dbReference>
<dbReference type="Proteomes" id="UP001595796">
    <property type="component" value="Unassembled WGS sequence"/>
</dbReference>
<dbReference type="Pfam" id="PF25944">
    <property type="entry name" value="Beta-barrel_RND"/>
    <property type="match status" value="1"/>
</dbReference>
<protein>
    <submittedName>
        <fullName evidence="7">Efflux RND transporter periplasmic adaptor subunit</fullName>
    </submittedName>
</protein>
<evidence type="ECO:0000256" key="1">
    <source>
        <dbReference type="ARBA" id="ARBA00004196"/>
    </source>
</evidence>
<comment type="subcellular location">
    <subcellularLocation>
        <location evidence="1">Cell envelope</location>
    </subcellularLocation>
</comment>
<evidence type="ECO:0000259" key="3">
    <source>
        <dbReference type="Pfam" id="PF25876"/>
    </source>
</evidence>
<feature type="domain" description="Multidrug resistance protein MdtA-like barrel-sandwich hybrid" evidence="4">
    <location>
        <begin position="77"/>
        <end position="218"/>
    </location>
</feature>
<dbReference type="Pfam" id="PF25917">
    <property type="entry name" value="BSH_RND"/>
    <property type="match status" value="1"/>
</dbReference>
<evidence type="ECO:0000259" key="6">
    <source>
        <dbReference type="Pfam" id="PF25967"/>
    </source>
</evidence>
<organism evidence="7 8">
    <name type="scientific">Flaviflagellibacter deserti</name>
    <dbReference type="NCBI Taxonomy" id="2267266"/>
    <lineage>
        <taxon>Bacteria</taxon>
        <taxon>Pseudomonadati</taxon>
        <taxon>Pseudomonadota</taxon>
        <taxon>Alphaproteobacteria</taxon>
        <taxon>Hyphomicrobiales</taxon>
        <taxon>Flaviflagellibacter</taxon>
    </lineage>
</organism>
<dbReference type="PANTHER" id="PTHR30158:SF10">
    <property type="entry name" value="CATION EFFLUX PUMP"/>
    <property type="match status" value="1"/>
</dbReference>
<comment type="similarity">
    <text evidence="2">Belongs to the membrane fusion protein (MFP) (TC 8.A.1) family.</text>
</comment>
<evidence type="ECO:0000313" key="7">
    <source>
        <dbReference type="EMBL" id="MFC5067081.1"/>
    </source>
</evidence>
<dbReference type="EMBL" id="JBHSJF010000003">
    <property type="protein sequence ID" value="MFC5067081.1"/>
    <property type="molecule type" value="Genomic_DNA"/>
</dbReference>
<evidence type="ECO:0000313" key="8">
    <source>
        <dbReference type="Proteomes" id="UP001595796"/>
    </source>
</evidence>
<feature type="domain" description="Multidrug resistance protein MdtA-like beta-barrel" evidence="5">
    <location>
        <begin position="224"/>
        <end position="312"/>
    </location>
</feature>
<dbReference type="InterPro" id="IPR006143">
    <property type="entry name" value="RND_pump_MFP"/>
</dbReference>